<dbReference type="STRING" id="1174501.SAMN05216192_1033"/>
<evidence type="ECO:0000313" key="1">
    <source>
        <dbReference type="EMBL" id="SDI08952.1"/>
    </source>
</evidence>
<accession>A0A1G8HQY2</accession>
<organism evidence="1 2">
    <name type="scientific">Paenibacillus typhae</name>
    <dbReference type="NCBI Taxonomy" id="1174501"/>
    <lineage>
        <taxon>Bacteria</taxon>
        <taxon>Bacillati</taxon>
        <taxon>Bacillota</taxon>
        <taxon>Bacilli</taxon>
        <taxon>Bacillales</taxon>
        <taxon>Paenibacillaceae</taxon>
        <taxon>Paenibacillus</taxon>
    </lineage>
</organism>
<dbReference type="AlphaFoldDB" id="A0A1G8HQY2"/>
<evidence type="ECO:0000313" key="2">
    <source>
        <dbReference type="Proteomes" id="UP000199050"/>
    </source>
</evidence>
<gene>
    <name evidence="1" type="ORF">SAMN05216192_1033</name>
</gene>
<proteinExistence type="predicted"/>
<reference evidence="2" key="1">
    <citation type="submission" date="2016-10" db="EMBL/GenBank/DDBJ databases">
        <authorList>
            <person name="Varghese N."/>
            <person name="Submissions S."/>
        </authorList>
    </citation>
    <scope>NUCLEOTIDE SEQUENCE [LARGE SCALE GENOMIC DNA]</scope>
    <source>
        <strain evidence="2">CGMCC 1.11012</strain>
    </source>
</reference>
<dbReference type="EMBL" id="FNDX01000003">
    <property type="protein sequence ID" value="SDI08952.1"/>
    <property type="molecule type" value="Genomic_DNA"/>
</dbReference>
<keyword evidence="2" id="KW-1185">Reference proteome</keyword>
<name>A0A1G8HQY2_9BACL</name>
<sequence length="150" mass="15978">MFSRESAVLRADCSGLTGRSSPRSWAEATSSCVGLCRLPDVIPDPHSSIMCGTEIVLYSLPLRMCVRHELGWYRERRLAPLGAGGRSFCCVAIPLNPPSEGGPQGLAALWTPATRAPSVEFTVADGEGLLRREERPFLGSPGGDACGAFT</sequence>
<dbReference type="Proteomes" id="UP000199050">
    <property type="component" value="Unassembled WGS sequence"/>
</dbReference>
<protein>
    <submittedName>
        <fullName evidence="1">Uncharacterized protein</fullName>
    </submittedName>
</protein>